<gene>
    <name evidence="8" type="ORF">METZ01_LOCUS324158</name>
</gene>
<comment type="subcellular location">
    <subcellularLocation>
        <location evidence="1">Membrane</location>
        <topology evidence="1">Multi-pass membrane protein</topology>
    </subcellularLocation>
</comment>
<evidence type="ECO:0000256" key="6">
    <source>
        <dbReference type="SAM" id="Phobius"/>
    </source>
</evidence>
<evidence type="ECO:0000259" key="7">
    <source>
        <dbReference type="PROSITE" id="PS50850"/>
    </source>
</evidence>
<feature type="transmembrane region" description="Helical" evidence="6">
    <location>
        <begin position="212"/>
        <end position="237"/>
    </location>
</feature>
<evidence type="ECO:0000256" key="2">
    <source>
        <dbReference type="ARBA" id="ARBA00022448"/>
    </source>
</evidence>
<accession>A0A382PD31</accession>
<dbReference type="Pfam" id="PF07690">
    <property type="entry name" value="MFS_1"/>
    <property type="match status" value="1"/>
</dbReference>
<dbReference type="AlphaFoldDB" id="A0A382PD31"/>
<evidence type="ECO:0000256" key="4">
    <source>
        <dbReference type="ARBA" id="ARBA00022989"/>
    </source>
</evidence>
<feature type="transmembrane region" description="Helical" evidence="6">
    <location>
        <begin position="156"/>
        <end position="177"/>
    </location>
</feature>
<feature type="transmembrane region" description="Helical" evidence="6">
    <location>
        <begin position="249"/>
        <end position="268"/>
    </location>
</feature>
<keyword evidence="4 6" id="KW-1133">Transmembrane helix</keyword>
<dbReference type="InterPro" id="IPR011701">
    <property type="entry name" value="MFS"/>
</dbReference>
<organism evidence="8">
    <name type="scientific">marine metagenome</name>
    <dbReference type="NCBI Taxonomy" id="408172"/>
    <lineage>
        <taxon>unclassified sequences</taxon>
        <taxon>metagenomes</taxon>
        <taxon>ecological metagenomes</taxon>
    </lineage>
</organism>
<feature type="transmembrane region" description="Helical" evidence="6">
    <location>
        <begin position="88"/>
        <end position="111"/>
    </location>
</feature>
<dbReference type="InterPro" id="IPR001958">
    <property type="entry name" value="Tet-R_TetA/multi-R_MdtG-like"/>
</dbReference>
<dbReference type="InterPro" id="IPR020846">
    <property type="entry name" value="MFS_dom"/>
</dbReference>
<feature type="non-terminal residue" evidence="8">
    <location>
        <position position="302"/>
    </location>
</feature>
<feature type="transmembrane region" description="Helical" evidence="6">
    <location>
        <begin position="123"/>
        <end position="144"/>
    </location>
</feature>
<sequence length="302" mass="32168">MVVVFIIILLSGMGFGLVLPPFMFAAMNMGASPMVAAAVISTFAIGQFIATPIWGRLSDRFGRKPVLLVTMLGSAVAYVVMANATNLWILMLARLLTGLLAGNFAVATAYVSDITPADKRVQGMGLVGGAMSLGFMTGPAIGGLLGGADAETANLYLPGLAAAAICLLTFAAIFLFLKESLPPEKRAGSSTHHAEIESSGFKAFKHVLTRPILVEMVVMGFLVFFAMAMFETIFPLWSEARFDWGPQNVGFMFMYLGFIVMITQMFLAGKLAPIFGEAKLLMGAVTAYAIGLILVAQVPSWQ</sequence>
<dbReference type="PANTHER" id="PTHR23504">
    <property type="entry name" value="MAJOR FACILITATOR SUPERFAMILY DOMAIN-CONTAINING PROTEIN 10"/>
    <property type="match status" value="1"/>
</dbReference>
<dbReference type="GO" id="GO:0016020">
    <property type="term" value="C:membrane"/>
    <property type="evidence" value="ECO:0007669"/>
    <property type="project" value="UniProtKB-SubCell"/>
</dbReference>
<evidence type="ECO:0000313" key="8">
    <source>
        <dbReference type="EMBL" id="SVC71304.1"/>
    </source>
</evidence>
<protein>
    <recommendedName>
        <fullName evidence="7">Major facilitator superfamily (MFS) profile domain-containing protein</fullName>
    </recommendedName>
</protein>
<dbReference type="PANTHER" id="PTHR23504:SF15">
    <property type="entry name" value="MAJOR FACILITATOR SUPERFAMILY (MFS) PROFILE DOMAIN-CONTAINING PROTEIN"/>
    <property type="match status" value="1"/>
</dbReference>
<feature type="transmembrane region" description="Helical" evidence="6">
    <location>
        <begin position="280"/>
        <end position="298"/>
    </location>
</feature>
<feature type="transmembrane region" description="Helical" evidence="6">
    <location>
        <begin position="32"/>
        <end position="54"/>
    </location>
</feature>
<name>A0A382PD31_9ZZZZ</name>
<evidence type="ECO:0000256" key="1">
    <source>
        <dbReference type="ARBA" id="ARBA00004141"/>
    </source>
</evidence>
<keyword evidence="2" id="KW-0813">Transport</keyword>
<reference evidence="8" key="1">
    <citation type="submission" date="2018-05" db="EMBL/GenBank/DDBJ databases">
        <authorList>
            <person name="Lanie J.A."/>
            <person name="Ng W.-L."/>
            <person name="Kazmierczak K.M."/>
            <person name="Andrzejewski T.M."/>
            <person name="Davidsen T.M."/>
            <person name="Wayne K.J."/>
            <person name="Tettelin H."/>
            <person name="Glass J.I."/>
            <person name="Rusch D."/>
            <person name="Podicherti R."/>
            <person name="Tsui H.-C.T."/>
            <person name="Winkler M.E."/>
        </authorList>
    </citation>
    <scope>NUCLEOTIDE SEQUENCE</scope>
</reference>
<dbReference type="InterPro" id="IPR036259">
    <property type="entry name" value="MFS_trans_sf"/>
</dbReference>
<dbReference type="GO" id="GO:0022857">
    <property type="term" value="F:transmembrane transporter activity"/>
    <property type="evidence" value="ECO:0007669"/>
    <property type="project" value="InterPro"/>
</dbReference>
<feature type="transmembrane region" description="Helical" evidence="6">
    <location>
        <begin position="66"/>
        <end position="82"/>
    </location>
</feature>
<evidence type="ECO:0000256" key="3">
    <source>
        <dbReference type="ARBA" id="ARBA00022692"/>
    </source>
</evidence>
<dbReference type="EMBL" id="UINC01106556">
    <property type="protein sequence ID" value="SVC71304.1"/>
    <property type="molecule type" value="Genomic_DNA"/>
</dbReference>
<keyword evidence="3 6" id="KW-0812">Transmembrane</keyword>
<keyword evidence="5 6" id="KW-0472">Membrane</keyword>
<dbReference type="Gene3D" id="1.20.1250.20">
    <property type="entry name" value="MFS general substrate transporter like domains"/>
    <property type="match status" value="1"/>
</dbReference>
<dbReference type="PRINTS" id="PR01035">
    <property type="entry name" value="TCRTETA"/>
</dbReference>
<dbReference type="PROSITE" id="PS50850">
    <property type="entry name" value="MFS"/>
    <property type="match status" value="1"/>
</dbReference>
<dbReference type="SUPFAM" id="SSF103473">
    <property type="entry name" value="MFS general substrate transporter"/>
    <property type="match status" value="1"/>
</dbReference>
<proteinExistence type="predicted"/>
<feature type="domain" description="Major facilitator superfamily (MFS) profile" evidence="7">
    <location>
        <begin position="1"/>
        <end position="302"/>
    </location>
</feature>
<evidence type="ECO:0000256" key="5">
    <source>
        <dbReference type="ARBA" id="ARBA00023136"/>
    </source>
</evidence>